<accession>A0AB33ELE1</accession>
<dbReference type="EMBL" id="CP023466">
    <property type="protein sequence ID" value="ATE80181.1"/>
    <property type="molecule type" value="Genomic_DNA"/>
</dbReference>
<reference evidence="1 2" key="1">
    <citation type="submission" date="2017-09" db="EMBL/GenBank/DDBJ databases">
        <title>Complete Genome sequence of Lysobacter capsici KNU-15.</title>
        <authorList>
            <person name="Kim M.-C."/>
            <person name="Yi H."/>
            <person name="Lee D.-W."/>
            <person name="Shin J.-H."/>
        </authorList>
    </citation>
    <scope>NUCLEOTIDE SEQUENCE [LARGE SCALE GENOMIC DNA]</scope>
    <source>
        <strain evidence="1 2">KNU-15</strain>
    </source>
</reference>
<evidence type="ECO:0000313" key="1">
    <source>
        <dbReference type="EMBL" id="ATE80181.1"/>
    </source>
</evidence>
<evidence type="ECO:0000313" key="2">
    <source>
        <dbReference type="Proteomes" id="UP000218385"/>
    </source>
</evidence>
<dbReference type="AlphaFoldDB" id="A0AB33ELE1"/>
<protein>
    <submittedName>
        <fullName evidence="1">Uncharacterized protein</fullName>
    </submittedName>
</protein>
<name>A0AB33ELE1_9PSED</name>
<gene>
    <name evidence="1" type="ORF">CNN82_28620</name>
</gene>
<dbReference type="Proteomes" id="UP000218385">
    <property type="component" value="Chromosome"/>
</dbReference>
<organism evidence="1 2">
    <name type="scientific">Pseudomonas frederiksbergensis</name>
    <dbReference type="NCBI Taxonomy" id="104087"/>
    <lineage>
        <taxon>Bacteria</taxon>
        <taxon>Pseudomonadati</taxon>
        <taxon>Pseudomonadota</taxon>
        <taxon>Gammaproteobacteria</taxon>
        <taxon>Pseudomonadales</taxon>
        <taxon>Pseudomonadaceae</taxon>
        <taxon>Pseudomonas</taxon>
    </lineage>
</organism>
<proteinExistence type="predicted"/>
<sequence length="97" mass="11224">MTTDQAGGKTRVCATLFGQIISSQKSPSQQICRRAFQQVSNMNKPSTCLYFGWPLRWVVIRAGLHWLLDFVFFWGSRGNRGNLLSWRGLWPFPLKFQ</sequence>